<evidence type="ECO:0000256" key="9">
    <source>
        <dbReference type="ARBA" id="ARBA00023012"/>
    </source>
</evidence>
<dbReference type="CDD" id="cd00075">
    <property type="entry name" value="HATPase"/>
    <property type="match status" value="1"/>
</dbReference>
<evidence type="ECO:0000256" key="6">
    <source>
        <dbReference type="ARBA" id="ARBA00022692"/>
    </source>
</evidence>
<comment type="subcellular location">
    <subcellularLocation>
        <location evidence="2">Cell membrane</location>
    </subcellularLocation>
</comment>
<dbReference type="SUPFAM" id="SSF55874">
    <property type="entry name" value="ATPase domain of HSP90 chaperone/DNA topoisomerase II/histidine kinase"/>
    <property type="match status" value="1"/>
</dbReference>
<dbReference type="PROSITE" id="PS50109">
    <property type="entry name" value="HIS_KIN"/>
    <property type="match status" value="1"/>
</dbReference>
<evidence type="ECO:0000256" key="1">
    <source>
        <dbReference type="ARBA" id="ARBA00000085"/>
    </source>
</evidence>
<dbReference type="GO" id="GO:0005886">
    <property type="term" value="C:plasma membrane"/>
    <property type="evidence" value="ECO:0007669"/>
    <property type="project" value="UniProtKB-SubCell"/>
</dbReference>
<keyword evidence="8 11" id="KW-1133">Transmembrane helix</keyword>
<dbReference type="PRINTS" id="PR00344">
    <property type="entry name" value="BCTRLSENSOR"/>
</dbReference>
<evidence type="ECO:0000256" key="11">
    <source>
        <dbReference type="SAM" id="Phobius"/>
    </source>
</evidence>
<evidence type="ECO:0000313" key="14">
    <source>
        <dbReference type="EMBL" id="GGI07117.1"/>
    </source>
</evidence>
<dbReference type="SMART" id="SM00388">
    <property type="entry name" value="HisKA"/>
    <property type="match status" value="1"/>
</dbReference>
<evidence type="ECO:0000256" key="10">
    <source>
        <dbReference type="ARBA" id="ARBA00023136"/>
    </source>
</evidence>
<keyword evidence="4" id="KW-0597">Phosphoprotein</keyword>
<name>A0A8J3AEL7_9ACTN</name>
<evidence type="ECO:0000259" key="13">
    <source>
        <dbReference type="PROSITE" id="PS50885"/>
    </source>
</evidence>
<dbReference type="InterPro" id="IPR003594">
    <property type="entry name" value="HATPase_dom"/>
</dbReference>
<dbReference type="FunFam" id="1.10.287.130:FF:000001">
    <property type="entry name" value="Two-component sensor histidine kinase"/>
    <property type="match status" value="1"/>
</dbReference>
<accession>A0A8J3AEL7</accession>
<dbReference type="Pfam" id="PF00672">
    <property type="entry name" value="HAMP"/>
    <property type="match status" value="1"/>
</dbReference>
<dbReference type="Pfam" id="PF02518">
    <property type="entry name" value="HATPase_c"/>
    <property type="match status" value="1"/>
</dbReference>
<dbReference type="InterPro" id="IPR036097">
    <property type="entry name" value="HisK_dim/P_sf"/>
</dbReference>
<dbReference type="Gene3D" id="6.10.340.10">
    <property type="match status" value="1"/>
</dbReference>
<dbReference type="EC" id="2.7.13.3" evidence="3"/>
<evidence type="ECO:0000313" key="15">
    <source>
        <dbReference type="Proteomes" id="UP000650511"/>
    </source>
</evidence>
<feature type="transmembrane region" description="Helical" evidence="11">
    <location>
        <begin position="12"/>
        <end position="29"/>
    </location>
</feature>
<dbReference type="SMART" id="SM00304">
    <property type="entry name" value="HAMP"/>
    <property type="match status" value="1"/>
</dbReference>
<reference evidence="14" key="2">
    <citation type="submission" date="2020-09" db="EMBL/GenBank/DDBJ databases">
        <authorList>
            <person name="Sun Q."/>
            <person name="Zhou Y."/>
        </authorList>
    </citation>
    <scope>NUCLEOTIDE SEQUENCE</scope>
    <source>
        <strain evidence="14">CGMCC 1.14988</strain>
    </source>
</reference>
<feature type="domain" description="HAMP" evidence="13">
    <location>
        <begin position="59"/>
        <end position="111"/>
    </location>
</feature>
<dbReference type="PROSITE" id="PS50885">
    <property type="entry name" value="HAMP"/>
    <property type="match status" value="1"/>
</dbReference>
<evidence type="ECO:0000256" key="2">
    <source>
        <dbReference type="ARBA" id="ARBA00004236"/>
    </source>
</evidence>
<keyword evidence="5" id="KW-0808">Transferase</keyword>
<keyword evidence="9" id="KW-0902">Two-component regulatory system</keyword>
<feature type="domain" description="Histidine kinase" evidence="12">
    <location>
        <begin position="119"/>
        <end position="335"/>
    </location>
</feature>
<evidence type="ECO:0000259" key="12">
    <source>
        <dbReference type="PROSITE" id="PS50109"/>
    </source>
</evidence>
<dbReference type="Pfam" id="PF00512">
    <property type="entry name" value="HisKA"/>
    <property type="match status" value="1"/>
</dbReference>
<dbReference type="EMBL" id="BMHA01000008">
    <property type="protein sequence ID" value="GGI07117.1"/>
    <property type="molecule type" value="Genomic_DNA"/>
</dbReference>
<keyword evidence="6 11" id="KW-0812">Transmembrane</keyword>
<dbReference type="InterPro" id="IPR003660">
    <property type="entry name" value="HAMP_dom"/>
</dbReference>
<dbReference type="AlphaFoldDB" id="A0A8J3AEL7"/>
<keyword evidence="15" id="KW-1185">Reference proteome</keyword>
<dbReference type="SMART" id="SM00387">
    <property type="entry name" value="HATPase_c"/>
    <property type="match status" value="1"/>
</dbReference>
<dbReference type="InterPro" id="IPR004358">
    <property type="entry name" value="Sig_transdc_His_kin-like_C"/>
</dbReference>
<evidence type="ECO:0000256" key="5">
    <source>
        <dbReference type="ARBA" id="ARBA00022679"/>
    </source>
</evidence>
<comment type="catalytic activity">
    <reaction evidence="1">
        <text>ATP + protein L-histidine = ADP + protein N-phospho-L-histidine.</text>
        <dbReference type="EC" id="2.7.13.3"/>
    </reaction>
</comment>
<gene>
    <name evidence="14" type="ORF">GCM10011354_22480</name>
</gene>
<dbReference type="PANTHER" id="PTHR45436:SF5">
    <property type="entry name" value="SENSOR HISTIDINE KINASE TRCS"/>
    <property type="match status" value="1"/>
</dbReference>
<evidence type="ECO:0000256" key="3">
    <source>
        <dbReference type="ARBA" id="ARBA00012438"/>
    </source>
</evidence>
<dbReference type="OrthoDB" id="9757990at2"/>
<organism evidence="14 15">
    <name type="scientific">Egicoccus halophilus</name>
    <dbReference type="NCBI Taxonomy" id="1670830"/>
    <lineage>
        <taxon>Bacteria</taxon>
        <taxon>Bacillati</taxon>
        <taxon>Actinomycetota</taxon>
        <taxon>Nitriliruptoria</taxon>
        <taxon>Egicoccales</taxon>
        <taxon>Egicoccaceae</taxon>
        <taxon>Egicoccus</taxon>
    </lineage>
</organism>
<reference evidence="14" key="1">
    <citation type="journal article" date="2014" name="Int. J. Syst. Evol. Microbiol.">
        <title>Complete genome sequence of Corynebacterium casei LMG S-19264T (=DSM 44701T), isolated from a smear-ripened cheese.</title>
        <authorList>
            <consortium name="US DOE Joint Genome Institute (JGI-PGF)"/>
            <person name="Walter F."/>
            <person name="Albersmeier A."/>
            <person name="Kalinowski J."/>
            <person name="Ruckert C."/>
        </authorList>
    </citation>
    <scope>NUCLEOTIDE SEQUENCE</scope>
    <source>
        <strain evidence="14">CGMCC 1.14988</strain>
    </source>
</reference>
<evidence type="ECO:0000256" key="8">
    <source>
        <dbReference type="ARBA" id="ARBA00022989"/>
    </source>
</evidence>
<dbReference type="CDD" id="cd06225">
    <property type="entry name" value="HAMP"/>
    <property type="match status" value="1"/>
</dbReference>
<dbReference type="InterPro" id="IPR050428">
    <property type="entry name" value="TCS_sensor_his_kinase"/>
</dbReference>
<dbReference type="GO" id="GO:0000155">
    <property type="term" value="F:phosphorelay sensor kinase activity"/>
    <property type="evidence" value="ECO:0007669"/>
    <property type="project" value="InterPro"/>
</dbReference>
<dbReference type="InterPro" id="IPR005467">
    <property type="entry name" value="His_kinase_dom"/>
</dbReference>
<dbReference type="Gene3D" id="1.10.287.130">
    <property type="match status" value="1"/>
</dbReference>
<dbReference type="RefSeq" id="WP_130650018.1">
    <property type="nucleotide sequence ID" value="NZ_BMHA01000008.1"/>
</dbReference>
<dbReference type="SUPFAM" id="SSF47384">
    <property type="entry name" value="Homodimeric domain of signal transducing histidine kinase"/>
    <property type="match status" value="1"/>
</dbReference>
<evidence type="ECO:0000256" key="4">
    <source>
        <dbReference type="ARBA" id="ARBA00022553"/>
    </source>
</evidence>
<dbReference type="InterPro" id="IPR003661">
    <property type="entry name" value="HisK_dim/P_dom"/>
</dbReference>
<dbReference type="Proteomes" id="UP000650511">
    <property type="component" value="Unassembled WGS sequence"/>
</dbReference>
<keyword evidence="10 11" id="KW-0472">Membrane</keyword>
<sequence>MRPLDRVGSLKLKLGLVIVAAVLVTVAVTELGRRAGWPTPVVAVIAVAAALAMVQVLAHGMTFPLRQMSRAVAQLAAGERHDPVVATSHDEVGDLARAFNAMAEEIAQTDRLRRDLVANVSHELRTPVAALRAGLENLADGVEDADPATLQRLVRQTERLQALVEALLDLSRLESGVVDLDVRTHRVRDLVDEAVELVTATAGPPGAADVAIAVDPPELVLAGDERRLVQVLVNLLVNARTHAPPGSDVEVAARLDDGEVLLTVTDRGPGIAAGDAEHVFERFSRSPASSAMPDGGTGLGLAITRWIVALHGGRIRVDTDHLDGCRMEVRLPDDPLSSPRPARPVESR</sequence>
<protein>
    <recommendedName>
        <fullName evidence="3">histidine kinase</fullName>
        <ecNumber evidence="3">2.7.13.3</ecNumber>
    </recommendedName>
</protein>
<proteinExistence type="predicted"/>
<keyword evidence="7 14" id="KW-0418">Kinase</keyword>
<dbReference type="PANTHER" id="PTHR45436">
    <property type="entry name" value="SENSOR HISTIDINE KINASE YKOH"/>
    <property type="match status" value="1"/>
</dbReference>
<dbReference type="InterPro" id="IPR036890">
    <property type="entry name" value="HATPase_C_sf"/>
</dbReference>
<dbReference type="Gene3D" id="3.30.565.10">
    <property type="entry name" value="Histidine kinase-like ATPase, C-terminal domain"/>
    <property type="match status" value="1"/>
</dbReference>
<feature type="transmembrane region" description="Helical" evidence="11">
    <location>
        <begin position="41"/>
        <end position="60"/>
    </location>
</feature>
<evidence type="ECO:0000256" key="7">
    <source>
        <dbReference type="ARBA" id="ARBA00022777"/>
    </source>
</evidence>
<dbReference type="CDD" id="cd00082">
    <property type="entry name" value="HisKA"/>
    <property type="match status" value="1"/>
</dbReference>
<dbReference type="SUPFAM" id="SSF158472">
    <property type="entry name" value="HAMP domain-like"/>
    <property type="match status" value="1"/>
</dbReference>
<comment type="caution">
    <text evidence="14">The sequence shown here is derived from an EMBL/GenBank/DDBJ whole genome shotgun (WGS) entry which is preliminary data.</text>
</comment>